<dbReference type="HOGENOM" id="CLU_523451_0_0_4"/>
<dbReference type="AlphaFoldDB" id="Q3JXX5"/>
<dbReference type="Proteomes" id="UP000002700">
    <property type="component" value="Chromosome I"/>
</dbReference>
<gene>
    <name evidence="2" type="ordered locus">BURPS1710b_0162</name>
</gene>
<proteinExistence type="predicted"/>
<sequence>MRDHRLAPFRMRAADHGCLRDGRVRVQHVLDFLRIDVLAARHDHVLDPVDDEQVTVVVDARDVAAAVPAVVVERGARGAGVVEIAEHHAVRAQPDLADFTRPREPARGGHDAHVDARRALAPDRARLHRLLERMEHGAGGPRFGHAVHLIERFASIRAHQPARERRADRPAAVQPGPHARQIERREIGDRIERQRVRHRRAEVQRDLLGLDRLQKAQRLIFAHQHDGAAHIERAAEPVVERRRVPDRHRHQRALALGHRQRERARRGGERDRAMAVHAALRAPRRARRVKDFGERRVVGSRRGDAGRVGDEAVERRGAGCFAFGREAKRVVLDVCEHGRERRVEQHRAARAVPQDVVDLRRLQLVIDRHDDRPDAPCAEQQIEERGRVQAHRGDALARRDAERREHLGRAPRALLHLPIGERRAVVAQERLVGRRARGALECGNQVHGVMFRSCSRRSLGAAARRARLRRNRRGRARASRHARGAPTRRTRAAAVRRRRRAAHRARPSRGPTRARRSASR</sequence>
<accession>Q3JXX5</accession>
<name>Q3JXX5_BURP1</name>
<evidence type="ECO:0000313" key="2">
    <source>
        <dbReference type="EMBL" id="ABA49833.1"/>
    </source>
</evidence>
<evidence type="ECO:0000256" key="1">
    <source>
        <dbReference type="SAM" id="MobiDB-lite"/>
    </source>
</evidence>
<protein>
    <submittedName>
        <fullName evidence="2">Uncharacterized protein</fullName>
    </submittedName>
</protein>
<evidence type="ECO:0000313" key="3">
    <source>
        <dbReference type="Proteomes" id="UP000002700"/>
    </source>
</evidence>
<feature type="compositionally biased region" description="Basic residues" evidence="1">
    <location>
        <begin position="464"/>
        <end position="520"/>
    </location>
</feature>
<dbReference type="EMBL" id="CP000124">
    <property type="protein sequence ID" value="ABA49833.1"/>
    <property type="molecule type" value="Genomic_DNA"/>
</dbReference>
<feature type="region of interest" description="Disordered" evidence="1">
    <location>
        <begin position="460"/>
        <end position="520"/>
    </location>
</feature>
<organism evidence="2 3">
    <name type="scientific">Burkholderia pseudomallei (strain 1710b)</name>
    <dbReference type="NCBI Taxonomy" id="320372"/>
    <lineage>
        <taxon>Bacteria</taxon>
        <taxon>Pseudomonadati</taxon>
        <taxon>Pseudomonadota</taxon>
        <taxon>Betaproteobacteria</taxon>
        <taxon>Burkholderiales</taxon>
        <taxon>Burkholderiaceae</taxon>
        <taxon>Burkholderia</taxon>
        <taxon>pseudomallei group</taxon>
    </lineage>
</organism>
<dbReference type="KEGG" id="bpm:BURPS1710b_0162"/>
<dbReference type="EnsemblBacteria" id="ABA49833">
    <property type="protein sequence ID" value="ABA49833"/>
    <property type="gene ID" value="BURPS1710b_0162"/>
</dbReference>
<reference evidence="2 3" key="1">
    <citation type="submission" date="2005-09" db="EMBL/GenBank/DDBJ databases">
        <authorList>
            <person name="Woods D.E."/>
            <person name="Nierman W.C."/>
        </authorList>
    </citation>
    <scope>NUCLEOTIDE SEQUENCE [LARGE SCALE GENOMIC DNA]</scope>
    <source>
        <strain evidence="2 3">1710b</strain>
    </source>
</reference>